<evidence type="ECO:0000313" key="2">
    <source>
        <dbReference type="EMBL" id="RKO88160.1"/>
    </source>
</evidence>
<proteinExistence type="predicted"/>
<dbReference type="OrthoDB" id="10025998at2759"/>
<dbReference type="Proteomes" id="UP000269721">
    <property type="component" value="Unassembled WGS sequence"/>
</dbReference>
<feature type="non-terminal residue" evidence="2">
    <location>
        <position position="1"/>
    </location>
</feature>
<dbReference type="InterPro" id="IPR043729">
    <property type="entry name" value="DUF5672"/>
</dbReference>
<dbReference type="Pfam" id="PF18922">
    <property type="entry name" value="DUF5672"/>
    <property type="match status" value="1"/>
</dbReference>
<name>A0A4P9WB76_9FUNG</name>
<gene>
    <name evidence="2" type="ORF">BDK51DRAFT_7501</name>
</gene>
<dbReference type="AlphaFoldDB" id="A0A4P9WB76"/>
<evidence type="ECO:0000313" key="3">
    <source>
        <dbReference type="Proteomes" id="UP000269721"/>
    </source>
</evidence>
<organism evidence="2 3">
    <name type="scientific">Blyttiomyces helicus</name>
    <dbReference type="NCBI Taxonomy" id="388810"/>
    <lineage>
        <taxon>Eukaryota</taxon>
        <taxon>Fungi</taxon>
        <taxon>Fungi incertae sedis</taxon>
        <taxon>Chytridiomycota</taxon>
        <taxon>Chytridiomycota incertae sedis</taxon>
        <taxon>Chytridiomycetes</taxon>
        <taxon>Chytridiomycetes incertae sedis</taxon>
        <taxon>Blyttiomyces</taxon>
    </lineage>
</organism>
<dbReference type="EMBL" id="KZ996903">
    <property type="protein sequence ID" value="RKO88160.1"/>
    <property type="molecule type" value="Genomic_DNA"/>
</dbReference>
<feature type="non-terminal residue" evidence="2">
    <location>
        <position position="167"/>
    </location>
</feature>
<reference evidence="3" key="1">
    <citation type="journal article" date="2018" name="Nat. Microbiol.">
        <title>Leveraging single-cell genomics to expand the fungal tree of life.</title>
        <authorList>
            <person name="Ahrendt S.R."/>
            <person name="Quandt C.A."/>
            <person name="Ciobanu D."/>
            <person name="Clum A."/>
            <person name="Salamov A."/>
            <person name="Andreopoulos B."/>
            <person name="Cheng J.F."/>
            <person name="Woyke T."/>
            <person name="Pelin A."/>
            <person name="Henrissat B."/>
            <person name="Reynolds N.K."/>
            <person name="Benny G.L."/>
            <person name="Smith M.E."/>
            <person name="James T.Y."/>
            <person name="Grigoriev I.V."/>
        </authorList>
    </citation>
    <scope>NUCLEOTIDE SEQUENCE [LARGE SCALE GENOMIC DNA]</scope>
</reference>
<protein>
    <recommendedName>
        <fullName evidence="1">DUF5672 domain-containing protein</fullName>
    </recommendedName>
</protein>
<feature type="domain" description="DUF5672" evidence="1">
    <location>
        <begin position="64"/>
        <end position="161"/>
    </location>
</feature>
<keyword evidence="3" id="KW-1185">Reference proteome</keyword>
<evidence type="ECO:0000259" key="1">
    <source>
        <dbReference type="Pfam" id="PF18922"/>
    </source>
</evidence>
<sequence length="167" mass="19264">LSSDKVAVLVEPHAQDQLLPIVTHFAATLADDWGFHIFNSPENDDILRESVVIRKMLESGKLNITHIPSRFQCGLNEMTDRILTDTWIWEQLRPEQENILLFQLDSIICSRSNQTPESYFEYDWVGAPWPQQNFAGGTGGLSIRKRSMLLNVIRSFPRRETETEDVY</sequence>
<accession>A0A4P9WB76</accession>